<proteinExistence type="predicted"/>
<reference evidence="3" key="2">
    <citation type="submission" date="2025-05" db="UniProtKB">
        <authorList>
            <consortium name="EnsemblMetazoa"/>
        </authorList>
    </citation>
    <scope>IDENTIFICATION</scope>
    <source>
        <strain evidence="3">Foshan</strain>
    </source>
</reference>
<reference evidence="4" key="1">
    <citation type="journal article" date="2015" name="Proc. Natl. Acad. Sci. U.S.A.">
        <title>Genome sequence of the Asian Tiger mosquito, Aedes albopictus, reveals insights into its biology, genetics, and evolution.</title>
        <authorList>
            <person name="Chen X.G."/>
            <person name="Jiang X."/>
            <person name="Gu J."/>
            <person name="Xu M."/>
            <person name="Wu Y."/>
            <person name="Deng Y."/>
            <person name="Zhang C."/>
            <person name="Bonizzoni M."/>
            <person name="Dermauw W."/>
            <person name="Vontas J."/>
            <person name="Armbruster P."/>
            <person name="Huang X."/>
            <person name="Yang Y."/>
            <person name="Zhang H."/>
            <person name="He W."/>
            <person name="Peng H."/>
            <person name="Liu Y."/>
            <person name="Wu K."/>
            <person name="Chen J."/>
            <person name="Lirakis M."/>
            <person name="Topalis P."/>
            <person name="Van Leeuwen T."/>
            <person name="Hall A.B."/>
            <person name="Jiang X."/>
            <person name="Thorpe C."/>
            <person name="Mueller R.L."/>
            <person name="Sun C."/>
            <person name="Waterhouse R.M."/>
            <person name="Yan G."/>
            <person name="Tu Z.J."/>
            <person name="Fang X."/>
            <person name="James A.A."/>
        </authorList>
    </citation>
    <scope>NUCLEOTIDE SEQUENCE [LARGE SCALE GENOMIC DNA]</scope>
    <source>
        <strain evidence="4">Foshan</strain>
    </source>
</reference>
<sequence length="246" mass="28909">MPMRIEKTVGYRCTSGVTLCVTKVADLTTRTKDNDRQRVLLLLLTSVVWIYLVCNQRLTTLHAIMGKLGNSNRVLRKSCNDDYFLDETSLSQPNLYRGLDIVAVIDYRPYRERFNPWYPHEYITVDDLNYYRKRKPPDCYAAEHLKSHFSLYNQSEPSIPYATSKSEYKEHFQEYDYKKRAPLIRRHTTLRIESGNMDKKSEHHSNYVAYTTESIAKSRPPLIKHSENLKTFNGSKRTPERTKEAI</sequence>
<evidence type="ECO:0008006" key="5">
    <source>
        <dbReference type="Google" id="ProtNLM"/>
    </source>
</evidence>
<feature type="transmembrane region" description="Helical" evidence="2">
    <location>
        <begin position="39"/>
        <end position="58"/>
    </location>
</feature>
<dbReference type="Proteomes" id="UP000069940">
    <property type="component" value="Unassembled WGS sequence"/>
</dbReference>
<accession>A0ABM1ZJU1</accession>
<evidence type="ECO:0000256" key="2">
    <source>
        <dbReference type="SAM" id="Phobius"/>
    </source>
</evidence>
<protein>
    <recommendedName>
        <fullName evidence="5">Secreted protein</fullName>
    </recommendedName>
</protein>
<organism evidence="3 4">
    <name type="scientific">Aedes albopictus</name>
    <name type="common">Asian tiger mosquito</name>
    <name type="synonym">Stegomyia albopicta</name>
    <dbReference type="NCBI Taxonomy" id="7160"/>
    <lineage>
        <taxon>Eukaryota</taxon>
        <taxon>Metazoa</taxon>
        <taxon>Ecdysozoa</taxon>
        <taxon>Arthropoda</taxon>
        <taxon>Hexapoda</taxon>
        <taxon>Insecta</taxon>
        <taxon>Pterygota</taxon>
        <taxon>Neoptera</taxon>
        <taxon>Endopterygota</taxon>
        <taxon>Diptera</taxon>
        <taxon>Nematocera</taxon>
        <taxon>Culicoidea</taxon>
        <taxon>Culicidae</taxon>
        <taxon>Culicinae</taxon>
        <taxon>Aedini</taxon>
        <taxon>Aedes</taxon>
        <taxon>Stegomyia</taxon>
    </lineage>
</organism>
<dbReference type="GeneID" id="109415008"/>
<evidence type="ECO:0000256" key="1">
    <source>
        <dbReference type="SAM" id="MobiDB-lite"/>
    </source>
</evidence>
<dbReference type="RefSeq" id="XP_029728989.1">
    <property type="nucleotide sequence ID" value="XM_029873129.2"/>
</dbReference>
<evidence type="ECO:0000313" key="3">
    <source>
        <dbReference type="EnsemblMetazoa" id="AALFPA23_019164.P28198"/>
    </source>
</evidence>
<feature type="region of interest" description="Disordered" evidence="1">
    <location>
        <begin position="223"/>
        <end position="246"/>
    </location>
</feature>
<dbReference type="EnsemblMetazoa" id="AALFPA23_019164.R28198">
    <property type="protein sequence ID" value="AALFPA23_019164.P28198"/>
    <property type="gene ID" value="AALFPA23_019164"/>
</dbReference>
<keyword evidence="2" id="KW-0472">Membrane</keyword>
<name>A0ABM1ZJU1_AEDAL</name>
<keyword evidence="2" id="KW-0812">Transmembrane</keyword>
<feature type="compositionally biased region" description="Basic and acidic residues" evidence="1">
    <location>
        <begin position="237"/>
        <end position="246"/>
    </location>
</feature>
<keyword evidence="4" id="KW-1185">Reference proteome</keyword>
<keyword evidence="2" id="KW-1133">Transmembrane helix</keyword>
<evidence type="ECO:0000313" key="4">
    <source>
        <dbReference type="Proteomes" id="UP000069940"/>
    </source>
</evidence>